<comment type="caution">
    <text evidence="1">The sequence shown here is derived from an EMBL/GenBank/DDBJ whole genome shotgun (WGS) entry which is preliminary data.</text>
</comment>
<dbReference type="AlphaFoldDB" id="A0A832H2I1"/>
<protein>
    <submittedName>
        <fullName evidence="1">Nuclear transport factor 2 family protein</fullName>
    </submittedName>
</protein>
<evidence type="ECO:0000313" key="1">
    <source>
        <dbReference type="EMBL" id="HGW93987.1"/>
    </source>
</evidence>
<sequence>MNQDTTWIGEFSSDDRENINSLREKQIFSIENGDASTYSDLCTDDILLMLQGNNTVLGKTDFYQCELNLFQKVKFGSIKQTPIRVERQGNLAVEVGFQELVLNPSAELSENYKSQRKYCHVLRKTHEGWCFAVLMSNNSE</sequence>
<reference evidence="1" key="1">
    <citation type="journal article" date="2020" name="mSystems">
        <title>Genome- and Community-Level Interaction Insights into Carbon Utilization and Element Cycling Functions of Hydrothermarchaeota in Hydrothermal Sediment.</title>
        <authorList>
            <person name="Zhou Z."/>
            <person name="Liu Y."/>
            <person name="Xu W."/>
            <person name="Pan J."/>
            <person name="Luo Z.H."/>
            <person name="Li M."/>
        </authorList>
    </citation>
    <scope>NUCLEOTIDE SEQUENCE [LARGE SCALE GENOMIC DNA]</scope>
    <source>
        <strain evidence="1">SpSt-402</strain>
    </source>
</reference>
<proteinExistence type="predicted"/>
<dbReference type="EMBL" id="DSRD01000441">
    <property type="protein sequence ID" value="HGW93987.1"/>
    <property type="molecule type" value="Genomic_DNA"/>
</dbReference>
<gene>
    <name evidence="1" type="ORF">ENR47_06860</name>
</gene>
<dbReference type="Gene3D" id="3.10.450.50">
    <property type="match status" value="1"/>
</dbReference>
<dbReference type="InterPro" id="IPR032710">
    <property type="entry name" value="NTF2-like_dom_sf"/>
</dbReference>
<name>A0A832H2I1_9CYAN</name>
<organism evidence="1">
    <name type="scientific">Oscillatoriales cyanobacterium SpSt-402</name>
    <dbReference type="NCBI Taxonomy" id="2282168"/>
    <lineage>
        <taxon>Bacteria</taxon>
        <taxon>Bacillati</taxon>
        <taxon>Cyanobacteriota</taxon>
        <taxon>Cyanophyceae</taxon>
        <taxon>Oscillatoriophycideae</taxon>
        <taxon>Oscillatoriales</taxon>
    </lineage>
</organism>
<dbReference type="SUPFAM" id="SSF54427">
    <property type="entry name" value="NTF2-like"/>
    <property type="match status" value="1"/>
</dbReference>
<accession>A0A832H2I1</accession>